<evidence type="ECO:0000256" key="4">
    <source>
        <dbReference type="SAM" id="MobiDB-lite"/>
    </source>
</evidence>
<dbReference type="GO" id="GO:0071770">
    <property type="term" value="P:DIM/DIP cell wall layer assembly"/>
    <property type="evidence" value="ECO:0007669"/>
    <property type="project" value="TreeGrafter"/>
</dbReference>
<keyword evidence="3" id="KW-0808">Transferase</keyword>
<feature type="region of interest" description="Disordered" evidence="4">
    <location>
        <begin position="803"/>
        <end position="830"/>
    </location>
</feature>
<dbReference type="Gene3D" id="3.40.50.11460">
    <property type="match status" value="1"/>
</dbReference>
<organism evidence="6 7">
    <name type="scientific">Plesiocystis pacifica SIR-1</name>
    <dbReference type="NCBI Taxonomy" id="391625"/>
    <lineage>
        <taxon>Bacteria</taxon>
        <taxon>Pseudomonadati</taxon>
        <taxon>Myxococcota</taxon>
        <taxon>Polyangia</taxon>
        <taxon>Nannocystales</taxon>
        <taxon>Nannocystaceae</taxon>
        <taxon>Plesiocystis</taxon>
    </lineage>
</organism>
<dbReference type="InterPro" id="IPR009081">
    <property type="entry name" value="PP-bd_ACP"/>
</dbReference>
<dbReference type="PANTHER" id="PTHR43775:SF37">
    <property type="entry name" value="SI:DKEY-61P9.11"/>
    <property type="match status" value="1"/>
</dbReference>
<proteinExistence type="predicted"/>
<dbReference type="Pfam" id="PF00107">
    <property type="entry name" value="ADH_zinc_N"/>
    <property type="match status" value="1"/>
</dbReference>
<keyword evidence="7" id="KW-1185">Reference proteome</keyword>
<dbReference type="InterPro" id="IPR036291">
    <property type="entry name" value="NAD(P)-bd_dom_sf"/>
</dbReference>
<dbReference type="GO" id="GO:0016491">
    <property type="term" value="F:oxidoreductase activity"/>
    <property type="evidence" value="ECO:0007669"/>
    <property type="project" value="InterPro"/>
</dbReference>
<dbReference type="AlphaFoldDB" id="A6GJY5"/>
<reference evidence="6 7" key="1">
    <citation type="submission" date="2007-06" db="EMBL/GenBank/DDBJ databases">
        <authorList>
            <person name="Shimkets L."/>
            <person name="Ferriera S."/>
            <person name="Johnson J."/>
            <person name="Kravitz S."/>
            <person name="Beeson K."/>
            <person name="Sutton G."/>
            <person name="Rogers Y.-H."/>
            <person name="Friedman R."/>
            <person name="Frazier M."/>
            <person name="Venter J.C."/>
        </authorList>
    </citation>
    <scope>NUCLEOTIDE SEQUENCE [LARGE SCALE GENOMIC DNA]</scope>
    <source>
        <strain evidence="6 7">SIR-1</strain>
    </source>
</reference>
<dbReference type="GO" id="GO:0031177">
    <property type="term" value="F:phosphopantetheine binding"/>
    <property type="evidence" value="ECO:0007669"/>
    <property type="project" value="InterPro"/>
</dbReference>
<dbReference type="eggNOG" id="COG0604">
    <property type="taxonomic scope" value="Bacteria"/>
</dbReference>
<dbReference type="OrthoDB" id="5492356at2"/>
<dbReference type="Gene3D" id="1.10.1200.10">
    <property type="entry name" value="ACP-like"/>
    <property type="match status" value="1"/>
</dbReference>
<dbReference type="GO" id="GO:0005737">
    <property type="term" value="C:cytoplasm"/>
    <property type="evidence" value="ECO:0007669"/>
    <property type="project" value="TreeGrafter"/>
</dbReference>
<dbReference type="PROSITE" id="PS50075">
    <property type="entry name" value="CARRIER"/>
    <property type="match status" value="1"/>
</dbReference>
<accession>A6GJY5</accession>
<evidence type="ECO:0000256" key="2">
    <source>
        <dbReference type="ARBA" id="ARBA00022553"/>
    </source>
</evidence>
<evidence type="ECO:0000313" key="6">
    <source>
        <dbReference type="EMBL" id="EDM73825.1"/>
    </source>
</evidence>
<dbReference type="InterPro" id="IPR057326">
    <property type="entry name" value="KR_dom"/>
</dbReference>
<dbReference type="SMART" id="SM00823">
    <property type="entry name" value="PKS_PP"/>
    <property type="match status" value="1"/>
</dbReference>
<dbReference type="InterPro" id="IPR006162">
    <property type="entry name" value="Ppantetheine_attach_site"/>
</dbReference>
<dbReference type="STRING" id="391625.PPSIR1_03278"/>
<dbReference type="InterPro" id="IPR036736">
    <property type="entry name" value="ACP-like_sf"/>
</dbReference>
<dbReference type="Pfam" id="PF08659">
    <property type="entry name" value="KR"/>
    <property type="match status" value="1"/>
</dbReference>
<dbReference type="GO" id="GO:0006633">
    <property type="term" value="P:fatty acid biosynthetic process"/>
    <property type="evidence" value="ECO:0007669"/>
    <property type="project" value="TreeGrafter"/>
</dbReference>
<evidence type="ECO:0000256" key="3">
    <source>
        <dbReference type="ARBA" id="ARBA00022679"/>
    </source>
</evidence>
<dbReference type="Gene3D" id="3.90.180.10">
    <property type="entry name" value="Medium-chain alcohol dehydrogenases, catalytic domain"/>
    <property type="match status" value="1"/>
</dbReference>
<dbReference type="InterPro" id="IPR050091">
    <property type="entry name" value="PKS_NRPS_Biosynth_Enz"/>
</dbReference>
<dbReference type="Proteomes" id="UP000005801">
    <property type="component" value="Unassembled WGS sequence"/>
</dbReference>
<name>A6GJY5_9BACT</name>
<dbReference type="SMART" id="SM00822">
    <property type="entry name" value="PKS_KR"/>
    <property type="match status" value="1"/>
</dbReference>
<keyword evidence="1" id="KW-0596">Phosphopantetheine</keyword>
<dbReference type="PANTHER" id="PTHR43775">
    <property type="entry name" value="FATTY ACID SYNTHASE"/>
    <property type="match status" value="1"/>
</dbReference>
<dbReference type="Gene3D" id="3.40.50.720">
    <property type="entry name" value="NAD(P)-binding Rossmann-like Domain"/>
    <property type="match status" value="2"/>
</dbReference>
<feature type="domain" description="Carrier" evidence="5">
    <location>
        <begin position="722"/>
        <end position="799"/>
    </location>
</feature>
<dbReference type="Pfam" id="PF00550">
    <property type="entry name" value="PP-binding"/>
    <property type="match status" value="1"/>
</dbReference>
<dbReference type="PROSITE" id="PS00012">
    <property type="entry name" value="PHOSPHOPANTETHEINE"/>
    <property type="match status" value="1"/>
</dbReference>
<dbReference type="SUPFAM" id="SSF47336">
    <property type="entry name" value="ACP-like"/>
    <property type="match status" value="1"/>
</dbReference>
<evidence type="ECO:0000259" key="5">
    <source>
        <dbReference type="PROSITE" id="PS50075"/>
    </source>
</evidence>
<dbReference type="SUPFAM" id="SSF50129">
    <property type="entry name" value="GroES-like"/>
    <property type="match status" value="1"/>
</dbReference>
<dbReference type="SMART" id="SM00829">
    <property type="entry name" value="PKS_ER"/>
    <property type="match status" value="1"/>
</dbReference>
<dbReference type="InterPro" id="IPR013149">
    <property type="entry name" value="ADH-like_C"/>
</dbReference>
<dbReference type="InterPro" id="IPR020843">
    <property type="entry name" value="ER"/>
</dbReference>
<dbReference type="Pfam" id="PF08240">
    <property type="entry name" value="ADH_N"/>
    <property type="match status" value="1"/>
</dbReference>
<comment type="caution">
    <text evidence="6">The sequence shown here is derived from an EMBL/GenBank/DDBJ whole genome shotgun (WGS) entry which is preliminary data.</text>
</comment>
<dbReference type="FunFam" id="3.40.50.720:FF:000209">
    <property type="entry name" value="Polyketide synthase Pks12"/>
    <property type="match status" value="1"/>
</dbReference>
<feature type="non-terminal residue" evidence="6">
    <location>
        <position position="1"/>
    </location>
</feature>
<dbReference type="InterPro" id="IPR011032">
    <property type="entry name" value="GroES-like_sf"/>
</dbReference>
<dbReference type="RefSeq" id="WP_006977021.1">
    <property type="nucleotide sequence ID" value="NZ_ABCS01000172.1"/>
</dbReference>
<keyword evidence="2" id="KW-0597">Phosphoprotein</keyword>
<dbReference type="SMART" id="SM01294">
    <property type="entry name" value="PKS_PP_betabranch"/>
    <property type="match status" value="1"/>
</dbReference>
<evidence type="ECO:0000313" key="7">
    <source>
        <dbReference type="Proteomes" id="UP000005801"/>
    </source>
</evidence>
<dbReference type="InterPro" id="IPR013154">
    <property type="entry name" value="ADH-like_N"/>
</dbReference>
<gene>
    <name evidence="6" type="ORF">PPSIR1_03278</name>
</gene>
<dbReference type="GO" id="GO:0005886">
    <property type="term" value="C:plasma membrane"/>
    <property type="evidence" value="ECO:0007669"/>
    <property type="project" value="TreeGrafter"/>
</dbReference>
<protein>
    <submittedName>
        <fullName evidence="6">PHENOLPTHIOCEROL SYNTHESIS TYPE-I POLYKETIDE SYNTHASE PPSC</fullName>
    </submittedName>
</protein>
<feature type="compositionally biased region" description="Acidic residues" evidence="4">
    <location>
        <begin position="803"/>
        <end position="816"/>
    </location>
</feature>
<dbReference type="SUPFAM" id="SSF51735">
    <property type="entry name" value="NAD(P)-binding Rossmann-fold domains"/>
    <property type="match status" value="3"/>
</dbReference>
<sequence>QTLAWGLGGPLRSEHGGLRPLRVDLGARPSAPEDPEVRALVELLARDGDEDQVALRSTEVFVARLERAPVPAAAKGRKVAAGERAFRVEIGQPGLLESIELTAFDRPALEAGQVEIAVEAVGMNFRDVLLANGVIPPVGSERVLLGFECAGTVARVGEGVDGLEPGQRVFGIAFDSFATHAVTRAELVVPLPERLSMAEGATLPIVHLTTYVSLHETARLRPGERVLIHSATGGVGLSALQWAQHVGAEIYATAGSETKRDWLREQGVQWVSDSRSLRFVDDIRRWTRDEAAAGKGEPGVDVVLNALAGELMHGSLGLLRRGGRFIELGLRGALSNERIGLAPFANNLAYFLVNLADLTVHAPARAGALLRELVPLLEQDVLRPLPILPHLMSRVGDAMWEMARGRHIGKFVVHVDGTEAAREAFPDAPPVRVNVPRGASLVRGDRSYLITGGLGGLGLELAKRLAERGAGALVLLSRRGVTQDHQREAIAAMREAGVVVETPSVDVSDRAALEAEFEAIAASPRPLGGIVHTAGVLADAMAVDLRPEDFERSFAPKVAGAWHLDELSRSHAPELELFVLYSSVAGILGNPGQTNYSAANAFLDGLAARRRRAGLPAHAIAWGVFDEVGFATGDARRGARLAARGLTPLRPAEGLDLFEQVVAGDEALLAPCPFDAHKWAGFYTEAASWPFFAELLVREAGDQGGRAEDELSERLRQVSTREARPILLEHVLEQLAQVIRIDPAELDPDAPFAALGVDSLMGVELRNLVAASTGVTVPATAIWTYPTPEALTGFILEALDLEAEPESEADAPEPESEPAPSPTPAPLDEEEELLEELEDLSDEDLLALGDELLS</sequence>
<dbReference type="GO" id="GO:0004312">
    <property type="term" value="F:fatty acid synthase activity"/>
    <property type="evidence" value="ECO:0007669"/>
    <property type="project" value="TreeGrafter"/>
</dbReference>
<dbReference type="CDD" id="cd05195">
    <property type="entry name" value="enoyl_red"/>
    <property type="match status" value="1"/>
</dbReference>
<dbReference type="EMBL" id="ABCS01000172">
    <property type="protein sequence ID" value="EDM73825.1"/>
    <property type="molecule type" value="Genomic_DNA"/>
</dbReference>
<dbReference type="InterPro" id="IPR013968">
    <property type="entry name" value="PKS_KR"/>
</dbReference>
<evidence type="ECO:0000256" key="1">
    <source>
        <dbReference type="ARBA" id="ARBA00022450"/>
    </source>
</evidence>
<dbReference type="InterPro" id="IPR020806">
    <property type="entry name" value="PKS_PP-bd"/>
</dbReference>